<dbReference type="AlphaFoldDB" id="W1P7F7"/>
<gene>
    <name evidence="3" type="ORF">AMTR_s00078p00154420</name>
</gene>
<dbReference type="EMBL" id="KI394330">
    <property type="protein sequence ID" value="ERN03853.1"/>
    <property type="molecule type" value="Genomic_DNA"/>
</dbReference>
<protein>
    <recommendedName>
        <fullName evidence="2">NAB domain-containing protein</fullName>
    </recommendedName>
</protein>
<evidence type="ECO:0000259" key="2">
    <source>
        <dbReference type="PROSITE" id="PS51774"/>
    </source>
</evidence>
<feature type="domain" description="NAB" evidence="2">
    <location>
        <begin position="1"/>
        <end position="34"/>
    </location>
</feature>
<dbReference type="Gramene" id="ERN03853">
    <property type="protein sequence ID" value="ERN03853"/>
    <property type="gene ID" value="AMTR_s00078p00154420"/>
</dbReference>
<accession>W1P7F7</accession>
<dbReference type="PANTHER" id="PTHR31631">
    <property type="entry name" value="PROTEIN NETWORKED 2D"/>
    <property type="match status" value="1"/>
</dbReference>
<keyword evidence="1" id="KW-0175">Coiled coil</keyword>
<dbReference type="PROSITE" id="PS51774">
    <property type="entry name" value="NAB"/>
    <property type="match status" value="1"/>
</dbReference>
<evidence type="ECO:0000313" key="4">
    <source>
        <dbReference type="Proteomes" id="UP000017836"/>
    </source>
</evidence>
<dbReference type="GO" id="GO:0003779">
    <property type="term" value="F:actin binding"/>
    <property type="evidence" value="ECO:0007669"/>
    <property type="project" value="InterPro"/>
</dbReference>
<dbReference type="InterPro" id="IPR011684">
    <property type="entry name" value="NAB"/>
</dbReference>
<dbReference type="HOGENOM" id="CLU_2592965_0_0_1"/>
<evidence type="ECO:0000256" key="1">
    <source>
        <dbReference type="ARBA" id="ARBA00023054"/>
    </source>
</evidence>
<organism evidence="3 4">
    <name type="scientific">Amborella trichopoda</name>
    <dbReference type="NCBI Taxonomy" id="13333"/>
    <lineage>
        <taxon>Eukaryota</taxon>
        <taxon>Viridiplantae</taxon>
        <taxon>Streptophyta</taxon>
        <taxon>Embryophyta</taxon>
        <taxon>Tracheophyta</taxon>
        <taxon>Spermatophyta</taxon>
        <taxon>Magnoliopsida</taxon>
        <taxon>Amborellales</taxon>
        <taxon>Amborellaceae</taxon>
        <taxon>Amborella</taxon>
    </lineage>
</organism>
<keyword evidence="4" id="KW-1185">Reference proteome</keyword>
<reference evidence="4" key="1">
    <citation type="journal article" date="2013" name="Science">
        <title>The Amborella genome and the evolution of flowering plants.</title>
        <authorList>
            <consortium name="Amborella Genome Project"/>
        </authorList>
    </citation>
    <scope>NUCLEOTIDE SEQUENCE [LARGE SCALE GENOMIC DNA]</scope>
</reference>
<proteinExistence type="predicted"/>
<dbReference type="PANTHER" id="PTHR31631:SF0">
    <property type="entry name" value="PROTEIN NETWORKED 2D"/>
    <property type="match status" value="1"/>
</dbReference>
<name>W1P7F7_AMBTC</name>
<dbReference type="Proteomes" id="UP000017836">
    <property type="component" value="Unassembled WGS sequence"/>
</dbReference>
<evidence type="ECO:0000313" key="3">
    <source>
        <dbReference type="EMBL" id="ERN03853.1"/>
    </source>
</evidence>
<sequence>MFYKNRHELVTLVEEFYIAYRALAERCSHISGKFHSANIIIATFFPKQFSMVKPDSPSNHFPSNKTPQLKPPLGLLHLKI</sequence>